<name>A0AAD2HQM4_9AGAR</name>
<reference evidence="1" key="1">
    <citation type="submission" date="2023-11" db="EMBL/GenBank/DDBJ databases">
        <authorList>
            <person name="De Vega J J."/>
            <person name="De Vega J J."/>
        </authorList>
    </citation>
    <scope>NUCLEOTIDE SEQUENCE</scope>
</reference>
<proteinExistence type="predicted"/>
<comment type="caution">
    <text evidence="1">The sequence shown here is derived from an EMBL/GenBank/DDBJ whole genome shotgun (WGS) entry which is preliminary data.</text>
</comment>
<dbReference type="Proteomes" id="UP001295794">
    <property type="component" value="Unassembled WGS sequence"/>
</dbReference>
<organism evidence="1 2">
    <name type="scientific">Mycena citricolor</name>
    <dbReference type="NCBI Taxonomy" id="2018698"/>
    <lineage>
        <taxon>Eukaryota</taxon>
        <taxon>Fungi</taxon>
        <taxon>Dikarya</taxon>
        <taxon>Basidiomycota</taxon>
        <taxon>Agaricomycotina</taxon>
        <taxon>Agaricomycetes</taxon>
        <taxon>Agaricomycetidae</taxon>
        <taxon>Agaricales</taxon>
        <taxon>Marasmiineae</taxon>
        <taxon>Mycenaceae</taxon>
        <taxon>Mycena</taxon>
    </lineage>
</organism>
<sequence>MPHASPLVFHQSPSSLIGAELTVEEQYYRELEKQLAEWFFTLSIHDQWSKCRLYNSRAHENKHSLRPLLTALNRVPISFPETLLELRRLDRWSVITLLQAYAQPVTPPMEHDVDLARRALARFIGAPPY</sequence>
<protein>
    <submittedName>
        <fullName evidence="1">Uncharacterized protein</fullName>
    </submittedName>
</protein>
<dbReference type="EMBL" id="CAVNYO010000435">
    <property type="protein sequence ID" value="CAK5279244.1"/>
    <property type="molecule type" value="Genomic_DNA"/>
</dbReference>
<gene>
    <name evidence="1" type="ORF">MYCIT1_LOCUS29139</name>
</gene>
<accession>A0AAD2HQM4</accession>
<evidence type="ECO:0000313" key="2">
    <source>
        <dbReference type="Proteomes" id="UP001295794"/>
    </source>
</evidence>
<dbReference type="AlphaFoldDB" id="A0AAD2HQM4"/>
<evidence type="ECO:0000313" key="1">
    <source>
        <dbReference type="EMBL" id="CAK5279244.1"/>
    </source>
</evidence>
<keyword evidence="2" id="KW-1185">Reference proteome</keyword>